<evidence type="ECO:0000256" key="1">
    <source>
        <dbReference type="SAM" id="MobiDB-lite"/>
    </source>
</evidence>
<comment type="caution">
    <text evidence="3">The sequence shown here is derived from an EMBL/GenBank/DDBJ whole genome shotgun (WGS) entry which is preliminary data.</text>
</comment>
<organism evidence="3 4">
    <name type="scientific">Amycolatopsis eburnea</name>
    <dbReference type="NCBI Taxonomy" id="2267691"/>
    <lineage>
        <taxon>Bacteria</taxon>
        <taxon>Bacillati</taxon>
        <taxon>Actinomycetota</taxon>
        <taxon>Actinomycetes</taxon>
        <taxon>Pseudonocardiales</taxon>
        <taxon>Pseudonocardiaceae</taxon>
        <taxon>Amycolatopsis</taxon>
    </lineage>
</organism>
<evidence type="ECO:0000256" key="2">
    <source>
        <dbReference type="SAM" id="Phobius"/>
    </source>
</evidence>
<keyword evidence="2" id="KW-0472">Membrane</keyword>
<keyword evidence="2" id="KW-0812">Transmembrane</keyword>
<proteinExistence type="predicted"/>
<feature type="transmembrane region" description="Helical" evidence="2">
    <location>
        <begin position="25"/>
        <end position="47"/>
    </location>
</feature>
<accession>A0A427T153</accession>
<dbReference type="Proteomes" id="UP000267081">
    <property type="component" value="Unassembled WGS sequence"/>
</dbReference>
<evidence type="ECO:0000313" key="3">
    <source>
        <dbReference type="EMBL" id="RSD11512.1"/>
    </source>
</evidence>
<keyword evidence="4" id="KW-1185">Reference proteome</keyword>
<protein>
    <submittedName>
        <fullName evidence="3">Uncharacterized protein</fullName>
    </submittedName>
</protein>
<feature type="region of interest" description="Disordered" evidence="1">
    <location>
        <begin position="1"/>
        <end position="22"/>
    </location>
</feature>
<gene>
    <name evidence="3" type="ORF">EIY87_32495</name>
</gene>
<name>A0A427T153_9PSEU</name>
<sequence>MSVHAALARPVSPTARGRHAKPRPAWHRVAAGAVFAALALIIAGMVWPPAALAVLVPLGAGVAKLRTASRTVDAIFAEELIARERVSENGDRVEIS</sequence>
<dbReference type="OrthoDB" id="3633529at2"/>
<dbReference type="AlphaFoldDB" id="A0A427T153"/>
<dbReference type="EMBL" id="RSEC01000059">
    <property type="protein sequence ID" value="RSD11512.1"/>
    <property type="molecule type" value="Genomic_DNA"/>
</dbReference>
<dbReference type="RefSeq" id="WP_125313738.1">
    <property type="nucleotide sequence ID" value="NZ_RSEC01000059.1"/>
</dbReference>
<evidence type="ECO:0000313" key="4">
    <source>
        <dbReference type="Proteomes" id="UP000267081"/>
    </source>
</evidence>
<reference evidence="3 4" key="1">
    <citation type="submission" date="2018-12" db="EMBL/GenBank/DDBJ databases">
        <title>Amycolatopsis eburnea sp. nov. actinomycete associate with arbuscular mycorrhiza fungal spore.</title>
        <authorList>
            <person name="Lumyong S."/>
            <person name="Chaiya L."/>
        </authorList>
    </citation>
    <scope>NUCLEOTIDE SEQUENCE [LARGE SCALE GENOMIC DNA]</scope>
    <source>
        <strain evidence="3 4">GLM-1</strain>
    </source>
</reference>
<keyword evidence="2" id="KW-1133">Transmembrane helix</keyword>